<proteinExistence type="predicted"/>
<comment type="caution">
    <text evidence="2">The sequence shown here is derived from an EMBL/GenBank/DDBJ whole genome shotgun (WGS) entry which is preliminary data.</text>
</comment>
<evidence type="ECO:0000313" key="2">
    <source>
        <dbReference type="EMBL" id="KAI5396271.1"/>
    </source>
</evidence>
<gene>
    <name evidence="2" type="ORF">KIW84_062465</name>
</gene>
<dbReference type="EMBL" id="JAMSHJ010000006">
    <property type="protein sequence ID" value="KAI5396271.1"/>
    <property type="molecule type" value="Genomic_DNA"/>
</dbReference>
<dbReference type="Proteomes" id="UP001058974">
    <property type="component" value="Chromosome 6"/>
</dbReference>
<protein>
    <submittedName>
        <fullName evidence="2">Uncharacterized protein</fullName>
    </submittedName>
</protein>
<evidence type="ECO:0000313" key="3">
    <source>
        <dbReference type="Proteomes" id="UP001058974"/>
    </source>
</evidence>
<sequence length="171" mass="19580">MAPIPYYPYSYIAAPQYQQPAYQPQYQQPLQALVSQNQQDNRNHSQGQRIRFDRKRLHRDPIPVSYAQLLPYRVQQGAIVPKEIPPATFLYHAKHNPNASCAYLAGHIGHSTEDCWPLQSRVHELIDQKVLSFYEAGPNVITNPLPDNCRQIVNTVSREDCSDSVSSSEEY</sequence>
<organism evidence="2 3">
    <name type="scientific">Pisum sativum</name>
    <name type="common">Garden pea</name>
    <name type="synonym">Lathyrus oleraceus</name>
    <dbReference type="NCBI Taxonomy" id="3888"/>
    <lineage>
        <taxon>Eukaryota</taxon>
        <taxon>Viridiplantae</taxon>
        <taxon>Streptophyta</taxon>
        <taxon>Embryophyta</taxon>
        <taxon>Tracheophyta</taxon>
        <taxon>Spermatophyta</taxon>
        <taxon>Magnoliopsida</taxon>
        <taxon>eudicotyledons</taxon>
        <taxon>Gunneridae</taxon>
        <taxon>Pentapetalae</taxon>
        <taxon>rosids</taxon>
        <taxon>fabids</taxon>
        <taxon>Fabales</taxon>
        <taxon>Fabaceae</taxon>
        <taxon>Papilionoideae</taxon>
        <taxon>50 kb inversion clade</taxon>
        <taxon>NPAAA clade</taxon>
        <taxon>Hologalegina</taxon>
        <taxon>IRL clade</taxon>
        <taxon>Fabeae</taxon>
        <taxon>Lathyrus</taxon>
    </lineage>
</organism>
<dbReference type="PANTHER" id="PTHR32108">
    <property type="entry name" value="DNA-DIRECTED RNA POLYMERASE SUBUNIT ALPHA"/>
    <property type="match status" value="1"/>
</dbReference>
<feature type="compositionally biased region" description="Polar residues" evidence="1">
    <location>
        <begin position="35"/>
        <end position="48"/>
    </location>
</feature>
<dbReference type="AlphaFoldDB" id="A0A9D4W8Z5"/>
<evidence type="ECO:0000256" key="1">
    <source>
        <dbReference type="SAM" id="MobiDB-lite"/>
    </source>
</evidence>
<dbReference type="PANTHER" id="PTHR32108:SF9">
    <property type="entry name" value="REVERSE TRANSCRIPTASE RNASE H-LIKE DOMAIN-CONTAINING PROTEIN"/>
    <property type="match status" value="1"/>
</dbReference>
<dbReference type="Gramene" id="Psat06G0246500-T1">
    <property type="protein sequence ID" value="KAI5396271.1"/>
    <property type="gene ID" value="KIW84_062465"/>
</dbReference>
<feature type="region of interest" description="Disordered" evidence="1">
    <location>
        <begin position="35"/>
        <end position="54"/>
    </location>
</feature>
<keyword evidence="3" id="KW-1185">Reference proteome</keyword>
<name>A0A9D4W8Z5_PEA</name>
<reference evidence="2 3" key="1">
    <citation type="journal article" date="2022" name="Nat. Genet.">
        <title>Improved pea reference genome and pan-genome highlight genomic features and evolutionary characteristics.</title>
        <authorList>
            <person name="Yang T."/>
            <person name="Liu R."/>
            <person name="Luo Y."/>
            <person name="Hu S."/>
            <person name="Wang D."/>
            <person name="Wang C."/>
            <person name="Pandey M.K."/>
            <person name="Ge S."/>
            <person name="Xu Q."/>
            <person name="Li N."/>
            <person name="Li G."/>
            <person name="Huang Y."/>
            <person name="Saxena R.K."/>
            <person name="Ji Y."/>
            <person name="Li M."/>
            <person name="Yan X."/>
            <person name="He Y."/>
            <person name="Liu Y."/>
            <person name="Wang X."/>
            <person name="Xiang C."/>
            <person name="Varshney R.K."/>
            <person name="Ding H."/>
            <person name="Gao S."/>
            <person name="Zong X."/>
        </authorList>
    </citation>
    <scope>NUCLEOTIDE SEQUENCE [LARGE SCALE GENOMIC DNA]</scope>
    <source>
        <strain evidence="2 3">cv. Zhongwan 6</strain>
    </source>
</reference>
<accession>A0A9D4W8Z5</accession>